<dbReference type="OrthoDB" id="8119704at2759"/>
<dbReference type="STRING" id="1858805.M5GDN0"/>
<dbReference type="FunFam" id="3.40.50.1820:FF:000039">
    <property type="entry name" value="Esterase ybfF"/>
    <property type="match status" value="1"/>
</dbReference>
<dbReference type="HOGENOM" id="CLU_020336_53_0_1"/>
<evidence type="ECO:0000313" key="6">
    <source>
        <dbReference type="Proteomes" id="UP000030653"/>
    </source>
</evidence>
<evidence type="ECO:0000256" key="1">
    <source>
        <dbReference type="ARBA" id="ARBA00008645"/>
    </source>
</evidence>
<name>M5GDN0_DACPD</name>
<dbReference type="SUPFAM" id="SSF53474">
    <property type="entry name" value="alpha/beta-Hydrolases"/>
    <property type="match status" value="1"/>
</dbReference>
<dbReference type="GeneID" id="63686945"/>
<evidence type="ECO:0000256" key="3">
    <source>
        <dbReference type="SAM" id="MobiDB-lite"/>
    </source>
</evidence>
<reference evidence="5 6" key="1">
    <citation type="journal article" date="2012" name="Science">
        <title>The Paleozoic origin of enzymatic lignin decomposition reconstructed from 31 fungal genomes.</title>
        <authorList>
            <person name="Floudas D."/>
            <person name="Binder M."/>
            <person name="Riley R."/>
            <person name="Barry K."/>
            <person name="Blanchette R.A."/>
            <person name="Henrissat B."/>
            <person name="Martinez A.T."/>
            <person name="Otillar R."/>
            <person name="Spatafora J.W."/>
            <person name="Yadav J.S."/>
            <person name="Aerts A."/>
            <person name="Benoit I."/>
            <person name="Boyd A."/>
            <person name="Carlson A."/>
            <person name="Copeland A."/>
            <person name="Coutinho P.M."/>
            <person name="de Vries R.P."/>
            <person name="Ferreira P."/>
            <person name="Findley K."/>
            <person name="Foster B."/>
            <person name="Gaskell J."/>
            <person name="Glotzer D."/>
            <person name="Gorecki P."/>
            <person name="Heitman J."/>
            <person name="Hesse C."/>
            <person name="Hori C."/>
            <person name="Igarashi K."/>
            <person name="Jurgens J.A."/>
            <person name="Kallen N."/>
            <person name="Kersten P."/>
            <person name="Kohler A."/>
            <person name="Kuees U."/>
            <person name="Kumar T.K.A."/>
            <person name="Kuo A."/>
            <person name="LaButti K."/>
            <person name="Larrondo L.F."/>
            <person name="Lindquist E."/>
            <person name="Ling A."/>
            <person name="Lombard V."/>
            <person name="Lucas S."/>
            <person name="Lundell T."/>
            <person name="Martin R."/>
            <person name="McLaughlin D.J."/>
            <person name="Morgenstern I."/>
            <person name="Morin E."/>
            <person name="Murat C."/>
            <person name="Nagy L.G."/>
            <person name="Nolan M."/>
            <person name="Ohm R.A."/>
            <person name="Patyshakuliyeva A."/>
            <person name="Rokas A."/>
            <person name="Ruiz-Duenas F.J."/>
            <person name="Sabat G."/>
            <person name="Salamov A."/>
            <person name="Samejima M."/>
            <person name="Schmutz J."/>
            <person name="Slot J.C."/>
            <person name="St John F."/>
            <person name="Stenlid J."/>
            <person name="Sun H."/>
            <person name="Sun S."/>
            <person name="Syed K."/>
            <person name="Tsang A."/>
            <person name="Wiebenga A."/>
            <person name="Young D."/>
            <person name="Pisabarro A."/>
            <person name="Eastwood D.C."/>
            <person name="Martin F."/>
            <person name="Cullen D."/>
            <person name="Grigoriev I.V."/>
            <person name="Hibbett D.S."/>
        </authorList>
    </citation>
    <scope>NUCLEOTIDE SEQUENCE [LARGE SCALE GENOMIC DNA]</scope>
    <source>
        <strain evidence="5 6">DJM-731 SS1</strain>
    </source>
</reference>
<keyword evidence="2 5" id="KW-0378">Hydrolase</keyword>
<organism evidence="5 6">
    <name type="scientific">Dacryopinax primogenitus (strain DJM 731)</name>
    <name type="common">Brown rot fungus</name>
    <dbReference type="NCBI Taxonomy" id="1858805"/>
    <lineage>
        <taxon>Eukaryota</taxon>
        <taxon>Fungi</taxon>
        <taxon>Dikarya</taxon>
        <taxon>Basidiomycota</taxon>
        <taxon>Agaricomycotina</taxon>
        <taxon>Dacrymycetes</taxon>
        <taxon>Dacrymycetales</taxon>
        <taxon>Dacrymycetaceae</taxon>
        <taxon>Dacryopinax</taxon>
    </lineage>
</organism>
<dbReference type="PANTHER" id="PTHR46118">
    <property type="entry name" value="PROTEIN ABHD11"/>
    <property type="match status" value="1"/>
</dbReference>
<gene>
    <name evidence="5" type="ORF">DACRYDRAFT_20318</name>
</gene>
<accession>M5GDN0</accession>
<evidence type="ECO:0000313" key="5">
    <source>
        <dbReference type="EMBL" id="EJU04657.1"/>
    </source>
</evidence>
<sequence>MPPNAQPGGPVVVLHGLFGSKQNWRSLMKLLGHSLKRRVYTVDLRNHGVSPQSPRMDYEIMAADVVQFFIEHRLKNDITLIGHSMGGKVAMATALSPLLEKNLPKALSTLIIVDIAPGIGKISDEFASYVDAMQDVQDADVKTKREADVVLEKWEKDISIRQFLLTNLVADKHGSHFRIPLSHLRANLDQIGKFPYPPDGTHTWEGRTLFVKGERSKYINRRNLGLCFDYFPNARLETMDTGHWVHAERPQEFVDLVTRFVHGEDPSWMSEQEAEEALATEGRKDVSAVDTTTEPPQQPAAQSEAAVNEAPESAEGPEQRATGA</sequence>
<dbReference type="OMA" id="FLGMSDN"/>
<dbReference type="AlphaFoldDB" id="M5GDN0"/>
<dbReference type="PANTHER" id="PTHR46118:SF4">
    <property type="entry name" value="PROTEIN ABHD11"/>
    <property type="match status" value="1"/>
</dbReference>
<proteinExistence type="inferred from homology"/>
<dbReference type="EMBL" id="JH795857">
    <property type="protein sequence ID" value="EJU04657.1"/>
    <property type="molecule type" value="Genomic_DNA"/>
</dbReference>
<keyword evidence="6" id="KW-1185">Reference proteome</keyword>
<feature type="region of interest" description="Disordered" evidence="3">
    <location>
        <begin position="265"/>
        <end position="324"/>
    </location>
</feature>
<dbReference type="GO" id="GO:0052689">
    <property type="term" value="F:carboxylic ester hydrolase activity"/>
    <property type="evidence" value="ECO:0007669"/>
    <property type="project" value="TreeGrafter"/>
</dbReference>
<comment type="similarity">
    <text evidence="1">Belongs to the AB hydrolase superfamily.</text>
</comment>
<dbReference type="Proteomes" id="UP000030653">
    <property type="component" value="Unassembled WGS sequence"/>
</dbReference>
<dbReference type="RefSeq" id="XP_040631551.1">
    <property type="nucleotide sequence ID" value="XM_040771883.1"/>
</dbReference>
<protein>
    <submittedName>
        <fullName evidence="5">Alpha/beta-hydrolase</fullName>
    </submittedName>
</protein>
<feature type="compositionally biased region" description="Low complexity" evidence="3">
    <location>
        <begin position="291"/>
        <end position="306"/>
    </location>
</feature>
<evidence type="ECO:0000259" key="4">
    <source>
        <dbReference type="Pfam" id="PF00561"/>
    </source>
</evidence>
<dbReference type="Pfam" id="PF00561">
    <property type="entry name" value="Abhydrolase_1"/>
    <property type="match status" value="1"/>
</dbReference>
<feature type="domain" description="AB hydrolase-1" evidence="4">
    <location>
        <begin position="10"/>
        <end position="250"/>
    </location>
</feature>
<evidence type="ECO:0000256" key="2">
    <source>
        <dbReference type="ARBA" id="ARBA00022801"/>
    </source>
</evidence>
<dbReference type="GO" id="GO:0005739">
    <property type="term" value="C:mitochondrion"/>
    <property type="evidence" value="ECO:0007669"/>
    <property type="project" value="TreeGrafter"/>
</dbReference>
<dbReference type="Gene3D" id="3.40.50.1820">
    <property type="entry name" value="alpha/beta hydrolase"/>
    <property type="match status" value="1"/>
</dbReference>
<dbReference type="InterPro" id="IPR000073">
    <property type="entry name" value="AB_hydrolase_1"/>
</dbReference>
<dbReference type="InterPro" id="IPR029058">
    <property type="entry name" value="AB_hydrolase_fold"/>
</dbReference>